<evidence type="ECO:0000313" key="3">
    <source>
        <dbReference type="EMBL" id="CDM67211.1"/>
    </source>
</evidence>
<dbReference type="InterPro" id="IPR052745">
    <property type="entry name" value="G3P_Oxidase/Oxidoreductase"/>
</dbReference>
<evidence type="ECO:0000259" key="1">
    <source>
        <dbReference type="Pfam" id="PF01266"/>
    </source>
</evidence>
<dbReference type="PANTHER" id="PTHR42720:SF1">
    <property type="entry name" value="GLYCEROL 3-PHOSPHATE OXIDASE"/>
    <property type="match status" value="1"/>
</dbReference>
<evidence type="ECO:0000313" key="4">
    <source>
        <dbReference type="Proteomes" id="UP000019426"/>
    </source>
</evidence>
<accession>W6RRL0</accession>
<dbReference type="InterPro" id="IPR007419">
    <property type="entry name" value="BFD-like_2Fe2S-bd_dom"/>
</dbReference>
<dbReference type="EMBL" id="HG917868">
    <property type="protein sequence ID" value="CDM67211.1"/>
    <property type="molecule type" value="Genomic_DNA"/>
</dbReference>
<dbReference type="RefSeq" id="WP_044035694.1">
    <property type="nucleotide sequence ID" value="NZ_HG917868.1"/>
</dbReference>
<organism evidence="3 4">
    <name type="scientific">Clostridium bornimense</name>
    <dbReference type="NCBI Taxonomy" id="1216932"/>
    <lineage>
        <taxon>Bacteria</taxon>
        <taxon>Bacillati</taxon>
        <taxon>Bacillota</taxon>
        <taxon>Clostridia</taxon>
        <taxon>Eubacteriales</taxon>
        <taxon>Clostridiaceae</taxon>
        <taxon>Clostridium</taxon>
    </lineage>
</organism>
<dbReference type="Pfam" id="PF04324">
    <property type="entry name" value="Fer2_BFD"/>
    <property type="match status" value="1"/>
</dbReference>
<dbReference type="OrthoDB" id="9794226at2"/>
<dbReference type="eggNOG" id="COG0579">
    <property type="taxonomic scope" value="Bacteria"/>
</dbReference>
<dbReference type="InterPro" id="IPR006076">
    <property type="entry name" value="FAD-dep_OxRdtase"/>
</dbReference>
<dbReference type="InterPro" id="IPR036188">
    <property type="entry name" value="FAD/NAD-bd_sf"/>
</dbReference>
<feature type="domain" description="BFD-like [2Fe-2S]-binding" evidence="2">
    <location>
        <begin position="379"/>
        <end position="433"/>
    </location>
</feature>
<evidence type="ECO:0000259" key="2">
    <source>
        <dbReference type="Pfam" id="PF04324"/>
    </source>
</evidence>
<dbReference type="InterPro" id="IPR041854">
    <property type="entry name" value="BFD-like_2Fe2S-bd_dom_sf"/>
</dbReference>
<dbReference type="Gene3D" id="3.30.9.10">
    <property type="entry name" value="D-Amino Acid Oxidase, subunit A, domain 2"/>
    <property type="match status" value="1"/>
</dbReference>
<reference evidence="3 4" key="1">
    <citation type="submission" date="2013-11" db="EMBL/GenBank/DDBJ databases">
        <title>Complete genome sequence of Clostridum sp. M2/40.</title>
        <authorList>
            <person name="Wibberg D."/>
            <person name="Puehler A."/>
            <person name="Schlueter A."/>
        </authorList>
    </citation>
    <scope>NUCLEOTIDE SEQUENCE [LARGE SCALE GENOMIC DNA]</scope>
    <source>
        <strain evidence="4">M2/40</strain>
    </source>
</reference>
<feature type="domain" description="FAD dependent oxidoreductase" evidence="1">
    <location>
        <begin position="4"/>
        <end position="199"/>
    </location>
</feature>
<dbReference type="Gene3D" id="3.50.50.60">
    <property type="entry name" value="FAD/NAD(P)-binding domain"/>
    <property type="match status" value="1"/>
</dbReference>
<dbReference type="Proteomes" id="UP000019426">
    <property type="component" value="Chromosome M2/40_rep1"/>
</dbReference>
<dbReference type="KEGG" id="clt:CM240_0018"/>
<proteinExistence type="predicted"/>
<sequence>MDYDVIILGGGTYGCAIAYELSKYSLNIALIEKEYDIVTEIDTINSAIVYDGLQARSDLIASLEVEGNRAIYDICKKFNISLENKNSIFIAYSEGGRKELIRKFNKAKERGIYNIEIIDGKTAMDMESTIKKEPLMGILSRNTAIVSPYDFAIALGEVAAQNGVNFRFAETVLNISKVSKEFLITTTKGKFKSKIVINTIPDKNYDLDNDLREEEFIKHRKWLNYFTIDTHKEPENIIRAYEDDIKTLVVPTKHNVLAGVITDGELDTVTANHQIKKLIVGLRTQHITSFLSDSYYSDEIIIDQSKEEEAYIKISGKNYGELTMTPAIARLVKERVLDIIKCTEKKDFIDKRREVYRFTDISDEERNELIKIDKRYGKIVCLCNLVTEGEIIDSIRRPLGARTVEGVKRRTGAMIGTCKGSSCLNRVVSILARELDVNVADIVKESQGSNILNGRMKEFEEI</sequence>
<gene>
    <name evidence="3" type="ORF">CM240_0018</name>
</gene>
<dbReference type="PATRIC" id="fig|1216932.3.peg.14"/>
<keyword evidence="4" id="KW-1185">Reference proteome</keyword>
<dbReference type="SUPFAM" id="SSF51905">
    <property type="entry name" value="FAD/NAD(P)-binding domain"/>
    <property type="match status" value="1"/>
</dbReference>
<dbReference type="CDD" id="cd19946">
    <property type="entry name" value="GlpA-like_Fer2_BFD-like"/>
    <property type="match status" value="1"/>
</dbReference>
<dbReference type="Gene3D" id="1.10.10.1100">
    <property type="entry name" value="BFD-like [2Fe-2S]-binding domain"/>
    <property type="match status" value="1"/>
</dbReference>
<dbReference type="PANTHER" id="PTHR42720">
    <property type="entry name" value="GLYCEROL-3-PHOSPHATE DEHYDROGENASE"/>
    <property type="match status" value="1"/>
</dbReference>
<protein>
    <submittedName>
        <fullName evidence="3">FAD dependent oxidoreductase</fullName>
    </submittedName>
</protein>
<dbReference type="AlphaFoldDB" id="W6RRL0"/>
<dbReference type="STRING" id="1216932.CM240_0018"/>
<dbReference type="HOGENOM" id="CLU_024775_3_1_9"/>
<name>W6RRL0_9CLOT</name>
<dbReference type="Pfam" id="PF01266">
    <property type="entry name" value="DAO"/>
    <property type="match status" value="1"/>
</dbReference>